<dbReference type="InterPro" id="IPR000916">
    <property type="entry name" value="Bet_v_I/MLP"/>
</dbReference>
<dbReference type="PANTHER" id="PTHR31213:SF19">
    <property type="entry name" value="BET V I_MAJOR LATEX PROTEIN DOMAIN-CONTAINING PROTEIN"/>
    <property type="match status" value="1"/>
</dbReference>
<dbReference type="Proteomes" id="UP000187406">
    <property type="component" value="Unassembled WGS sequence"/>
</dbReference>
<evidence type="ECO:0000256" key="2">
    <source>
        <dbReference type="ARBA" id="ARBA00022589"/>
    </source>
</evidence>
<accession>A0A1Q3ATH7</accession>
<dbReference type="AlphaFoldDB" id="A0A1Q3ATH7"/>
<dbReference type="GO" id="GO:0009738">
    <property type="term" value="P:abscisic acid-activated signaling pathway"/>
    <property type="evidence" value="ECO:0007669"/>
    <property type="project" value="TreeGrafter"/>
</dbReference>
<reference evidence="5" key="1">
    <citation type="submission" date="2016-04" db="EMBL/GenBank/DDBJ databases">
        <title>Cephalotus genome sequencing.</title>
        <authorList>
            <person name="Fukushima K."/>
            <person name="Hasebe M."/>
            <person name="Fang X."/>
        </authorList>
    </citation>
    <scope>NUCLEOTIDE SEQUENCE [LARGE SCALE GENOMIC DNA]</scope>
    <source>
        <strain evidence="5">cv. St1</strain>
    </source>
</reference>
<feature type="domain" description="Bet v I/Major latex protein" evidence="3">
    <location>
        <begin position="2"/>
        <end position="152"/>
    </location>
</feature>
<dbReference type="SUPFAM" id="SSF55961">
    <property type="entry name" value="Bet v1-like"/>
    <property type="match status" value="1"/>
</dbReference>
<dbReference type="GO" id="GO:0010427">
    <property type="term" value="F:abscisic acid binding"/>
    <property type="evidence" value="ECO:0007669"/>
    <property type="project" value="TreeGrafter"/>
</dbReference>
<dbReference type="GO" id="GO:0038023">
    <property type="term" value="F:signaling receptor activity"/>
    <property type="evidence" value="ECO:0007669"/>
    <property type="project" value="TreeGrafter"/>
</dbReference>
<dbReference type="GO" id="GO:0005634">
    <property type="term" value="C:nucleus"/>
    <property type="evidence" value="ECO:0007669"/>
    <property type="project" value="TreeGrafter"/>
</dbReference>
<comment type="caution">
    <text evidence="4">The sequence shown here is derived from an EMBL/GenBank/DDBJ whole genome shotgun (WGS) entry which is preliminary data.</text>
</comment>
<evidence type="ECO:0000259" key="3">
    <source>
        <dbReference type="Pfam" id="PF00407"/>
    </source>
</evidence>
<organism evidence="4 5">
    <name type="scientific">Cephalotus follicularis</name>
    <name type="common">Albany pitcher plant</name>
    <dbReference type="NCBI Taxonomy" id="3775"/>
    <lineage>
        <taxon>Eukaryota</taxon>
        <taxon>Viridiplantae</taxon>
        <taxon>Streptophyta</taxon>
        <taxon>Embryophyta</taxon>
        <taxon>Tracheophyta</taxon>
        <taxon>Spermatophyta</taxon>
        <taxon>Magnoliopsida</taxon>
        <taxon>eudicotyledons</taxon>
        <taxon>Gunneridae</taxon>
        <taxon>Pentapetalae</taxon>
        <taxon>rosids</taxon>
        <taxon>fabids</taxon>
        <taxon>Oxalidales</taxon>
        <taxon>Cephalotaceae</taxon>
        <taxon>Cephalotus</taxon>
    </lineage>
</organism>
<comment type="similarity">
    <text evidence="1">Belongs to the BetVI family.</text>
</comment>
<dbReference type="CDD" id="cd07816">
    <property type="entry name" value="Bet_v1-like"/>
    <property type="match status" value="1"/>
</dbReference>
<dbReference type="Gene3D" id="3.30.530.20">
    <property type="match status" value="1"/>
</dbReference>
<dbReference type="GO" id="GO:0006952">
    <property type="term" value="P:defense response"/>
    <property type="evidence" value="ECO:0007669"/>
    <property type="project" value="InterPro"/>
</dbReference>
<dbReference type="EMBL" id="BDDD01000086">
    <property type="protein sequence ID" value="GAV58872.1"/>
    <property type="molecule type" value="Genomic_DNA"/>
</dbReference>
<dbReference type="GO" id="GO:0004864">
    <property type="term" value="F:protein phosphatase inhibitor activity"/>
    <property type="evidence" value="ECO:0007669"/>
    <property type="project" value="TreeGrafter"/>
</dbReference>
<proteinExistence type="inferred from homology"/>
<dbReference type="PANTHER" id="PTHR31213">
    <property type="entry name" value="OS08G0374000 PROTEIN-RELATED"/>
    <property type="match status" value="1"/>
</dbReference>
<gene>
    <name evidence="4" type="ORF">CFOL_v3_02405</name>
</gene>
<keyword evidence="2" id="KW-0017">Alkaloid metabolism</keyword>
<sequence length="159" mass="17238">MHGQMSVDTPVGVAAGVVWDVYRGLEVGRLVDELLGDVIGKVQVVEGDGGVGTVVKLTFPPGTPGVGYMKEKITKVDDDNRVKETEVFEGGYIALGFDLHRIRLEVIEKDAKSSIIRSSIEYEVNDELAEIASSITTKQFEMMAEVIGKYLSEKSTATA</sequence>
<protein>
    <submittedName>
        <fullName evidence="4">Bet_v_1 domain-containing protein</fullName>
    </submittedName>
</protein>
<evidence type="ECO:0000313" key="4">
    <source>
        <dbReference type="EMBL" id="GAV58872.1"/>
    </source>
</evidence>
<evidence type="ECO:0000256" key="1">
    <source>
        <dbReference type="ARBA" id="ARBA00009744"/>
    </source>
</evidence>
<dbReference type="GO" id="GO:0005737">
    <property type="term" value="C:cytoplasm"/>
    <property type="evidence" value="ECO:0007669"/>
    <property type="project" value="TreeGrafter"/>
</dbReference>
<dbReference type="OrthoDB" id="1879545at2759"/>
<dbReference type="InParanoid" id="A0A1Q3ATH7"/>
<dbReference type="InterPro" id="IPR050279">
    <property type="entry name" value="Plant_def-hormone_signal"/>
</dbReference>
<dbReference type="STRING" id="3775.A0A1Q3ATH7"/>
<dbReference type="Pfam" id="PF00407">
    <property type="entry name" value="Bet_v_1"/>
    <property type="match status" value="1"/>
</dbReference>
<dbReference type="InterPro" id="IPR023393">
    <property type="entry name" value="START-like_dom_sf"/>
</dbReference>
<evidence type="ECO:0000313" key="5">
    <source>
        <dbReference type="Proteomes" id="UP000187406"/>
    </source>
</evidence>
<name>A0A1Q3ATH7_CEPFO</name>
<keyword evidence="5" id="KW-1185">Reference proteome</keyword>
<dbReference type="GO" id="GO:0009820">
    <property type="term" value="P:alkaloid metabolic process"/>
    <property type="evidence" value="ECO:0007669"/>
    <property type="project" value="UniProtKB-KW"/>
</dbReference>